<dbReference type="EMBL" id="MHRF01000013">
    <property type="protein sequence ID" value="OHA17810.1"/>
    <property type="molecule type" value="Genomic_DNA"/>
</dbReference>
<feature type="transmembrane region" description="Helical" evidence="1">
    <location>
        <begin position="41"/>
        <end position="58"/>
    </location>
</feature>
<keyword evidence="1" id="KW-0812">Transmembrane</keyword>
<evidence type="ECO:0000256" key="1">
    <source>
        <dbReference type="SAM" id="Phobius"/>
    </source>
</evidence>
<gene>
    <name evidence="2" type="ORF">A2664_04390</name>
</gene>
<reference evidence="2 3" key="1">
    <citation type="journal article" date="2016" name="Nat. Commun.">
        <title>Thousands of microbial genomes shed light on interconnected biogeochemical processes in an aquifer system.</title>
        <authorList>
            <person name="Anantharaman K."/>
            <person name="Brown C.T."/>
            <person name="Hug L.A."/>
            <person name="Sharon I."/>
            <person name="Castelle C.J."/>
            <person name="Probst A.J."/>
            <person name="Thomas B.C."/>
            <person name="Singh A."/>
            <person name="Wilkins M.J."/>
            <person name="Karaoz U."/>
            <person name="Brodie E.L."/>
            <person name="Williams K.H."/>
            <person name="Hubbard S.S."/>
            <person name="Banfield J.F."/>
        </authorList>
    </citation>
    <scope>NUCLEOTIDE SEQUENCE [LARGE SCALE GENOMIC DNA]</scope>
</reference>
<protein>
    <submittedName>
        <fullName evidence="2">Uncharacterized protein</fullName>
    </submittedName>
</protein>
<dbReference type="AlphaFoldDB" id="A0A1G2M1N9"/>
<evidence type="ECO:0000313" key="2">
    <source>
        <dbReference type="EMBL" id="OHA17810.1"/>
    </source>
</evidence>
<proteinExistence type="predicted"/>
<comment type="caution">
    <text evidence="2">The sequence shown here is derived from an EMBL/GenBank/DDBJ whole genome shotgun (WGS) entry which is preliminary data.</text>
</comment>
<evidence type="ECO:0000313" key="3">
    <source>
        <dbReference type="Proteomes" id="UP000178873"/>
    </source>
</evidence>
<dbReference type="Proteomes" id="UP000178873">
    <property type="component" value="Unassembled WGS sequence"/>
</dbReference>
<name>A0A1G2M1N9_9BACT</name>
<accession>A0A1G2M1N9</accession>
<keyword evidence="1" id="KW-1133">Transmembrane helix</keyword>
<sequence>MVYMEDEDRKLLEEVLELSRENQRMIKSMYRSQWWSRIWKSLYWIIILGIAFGSFYFLKPYLDKVMELFGKTQTTLNTVQKVTDTFSP</sequence>
<dbReference type="STRING" id="1802301.A2664_04390"/>
<keyword evidence="1" id="KW-0472">Membrane</keyword>
<organism evidence="2 3">
    <name type="scientific">Candidatus Taylorbacteria bacterium RIFCSPHIGHO2_01_FULL_46_22b</name>
    <dbReference type="NCBI Taxonomy" id="1802301"/>
    <lineage>
        <taxon>Bacteria</taxon>
        <taxon>Candidatus Tayloriibacteriota</taxon>
    </lineage>
</organism>